<feature type="domain" description="4Fe-4S ferredoxin-type" evidence="8">
    <location>
        <begin position="3"/>
        <end position="33"/>
    </location>
</feature>
<keyword evidence="4" id="KW-0677">Repeat</keyword>
<dbReference type="RefSeq" id="WP_073476071.1">
    <property type="nucleotide sequence ID" value="NZ_FQZU01000013.1"/>
</dbReference>
<keyword evidence="1" id="KW-0813">Transport</keyword>
<name>A0A1M6MRG4_9BACT</name>
<protein>
    <submittedName>
        <fullName evidence="9">Anaerobic dimethyl sulfoxide reductase subunit B (DMSO reductase iron-sulfur subunit)</fullName>
    </submittedName>
</protein>
<feature type="domain" description="4Fe-4S ferredoxin-type" evidence="8">
    <location>
        <begin position="47"/>
        <end position="80"/>
    </location>
</feature>
<dbReference type="InterPro" id="IPR017896">
    <property type="entry name" value="4Fe4S_Fe-S-bd"/>
</dbReference>
<keyword evidence="7" id="KW-0411">Iron-sulfur</keyword>
<dbReference type="Pfam" id="PF13247">
    <property type="entry name" value="Fer4_11"/>
    <property type="match status" value="1"/>
</dbReference>
<dbReference type="CDD" id="cd16371">
    <property type="entry name" value="DMSOR_beta_like"/>
    <property type="match status" value="1"/>
</dbReference>
<keyword evidence="3" id="KW-0479">Metal-binding</keyword>
<sequence length="186" mass="20606">MQMGFYFDQTRCTGCNACRVACKDWNDVPEGPEAWMQVKYLEQGETPDVFVAYMIQTCFHCESPICAEACPAGAITKRPEDGIVLVDRNACLGKEECGAKCLKACPYDAPQFGPEPGAKMGKCVFCTDRLVQGKMPSCVEACYTRALDFGPLDELQKKYGQAVEAPNFKYSKRTKPSVIMNPKNPK</sequence>
<dbReference type="STRING" id="1121393.SAMN02745216_02415"/>
<gene>
    <name evidence="9" type="ORF">SAMN02745216_02415</name>
</gene>
<proteinExistence type="predicted"/>
<dbReference type="GO" id="GO:0051539">
    <property type="term" value="F:4 iron, 4 sulfur cluster binding"/>
    <property type="evidence" value="ECO:0007669"/>
    <property type="project" value="UniProtKB-KW"/>
</dbReference>
<dbReference type="PANTHER" id="PTHR43177">
    <property type="entry name" value="PROTEIN NRFC"/>
    <property type="match status" value="1"/>
</dbReference>
<organism evidence="9 10">
    <name type="scientific">Desulfatibacillum alkenivorans DSM 16219</name>
    <dbReference type="NCBI Taxonomy" id="1121393"/>
    <lineage>
        <taxon>Bacteria</taxon>
        <taxon>Pseudomonadati</taxon>
        <taxon>Thermodesulfobacteriota</taxon>
        <taxon>Desulfobacteria</taxon>
        <taxon>Desulfobacterales</taxon>
        <taxon>Desulfatibacillaceae</taxon>
        <taxon>Desulfatibacillum</taxon>
    </lineage>
</organism>
<dbReference type="PROSITE" id="PS51379">
    <property type="entry name" value="4FE4S_FER_2"/>
    <property type="match status" value="3"/>
</dbReference>
<evidence type="ECO:0000256" key="1">
    <source>
        <dbReference type="ARBA" id="ARBA00022448"/>
    </source>
</evidence>
<evidence type="ECO:0000256" key="7">
    <source>
        <dbReference type="ARBA" id="ARBA00023014"/>
    </source>
</evidence>
<keyword evidence="2" id="KW-0004">4Fe-4S</keyword>
<reference evidence="10" key="1">
    <citation type="submission" date="2016-11" db="EMBL/GenBank/DDBJ databases">
        <authorList>
            <person name="Varghese N."/>
            <person name="Submissions S."/>
        </authorList>
    </citation>
    <scope>NUCLEOTIDE SEQUENCE [LARGE SCALE GENOMIC DNA]</scope>
    <source>
        <strain evidence="10">DSM 16219</strain>
    </source>
</reference>
<dbReference type="GO" id="GO:0046872">
    <property type="term" value="F:metal ion binding"/>
    <property type="evidence" value="ECO:0007669"/>
    <property type="project" value="UniProtKB-KW"/>
</dbReference>
<keyword evidence="5" id="KW-0249">Electron transport</keyword>
<evidence type="ECO:0000256" key="6">
    <source>
        <dbReference type="ARBA" id="ARBA00023004"/>
    </source>
</evidence>
<feature type="domain" description="4Fe-4S ferredoxin-type" evidence="8">
    <location>
        <begin position="82"/>
        <end position="115"/>
    </location>
</feature>
<evidence type="ECO:0000256" key="4">
    <source>
        <dbReference type="ARBA" id="ARBA00022737"/>
    </source>
</evidence>
<evidence type="ECO:0000256" key="2">
    <source>
        <dbReference type="ARBA" id="ARBA00022485"/>
    </source>
</evidence>
<evidence type="ECO:0000313" key="10">
    <source>
        <dbReference type="Proteomes" id="UP000183994"/>
    </source>
</evidence>
<evidence type="ECO:0000259" key="8">
    <source>
        <dbReference type="PROSITE" id="PS51379"/>
    </source>
</evidence>
<dbReference type="OrthoDB" id="9789030at2"/>
<evidence type="ECO:0000313" key="9">
    <source>
        <dbReference type="EMBL" id="SHJ86105.1"/>
    </source>
</evidence>
<dbReference type="AlphaFoldDB" id="A0A1M6MRG4"/>
<evidence type="ECO:0000256" key="3">
    <source>
        <dbReference type="ARBA" id="ARBA00022723"/>
    </source>
</evidence>
<keyword evidence="10" id="KW-1185">Reference proteome</keyword>
<accession>A0A1M6MRG4</accession>
<dbReference type="PANTHER" id="PTHR43177:SF5">
    <property type="entry name" value="ANAEROBIC DIMETHYL SULFOXIDE REDUCTASE CHAIN B-RELATED"/>
    <property type="match status" value="1"/>
</dbReference>
<evidence type="ECO:0000256" key="5">
    <source>
        <dbReference type="ARBA" id="ARBA00022982"/>
    </source>
</evidence>
<dbReference type="EMBL" id="FQZU01000013">
    <property type="protein sequence ID" value="SHJ86105.1"/>
    <property type="molecule type" value="Genomic_DNA"/>
</dbReference>
<dbReference type="Proteomes" id="UP000183994">
    <property type="component" value="Unassembled WGS sequence"/>
</dbReference>
<dbReference type="InterPro" id="IPR050954">
    <property type="entry name" value="ET_IronSulfur_Cluster-Binding"/>
</dbReference>
<dbReference type="Gene3D" id="3.30.70.20">
    <property type="match status" value="2"/>
</dbReference>
<dbReference type="SUPFAM" id="SSF54862">
    <property type="entry name" value="4Fe-4S ferredoxins"/>
    <property type="match status" value="1"/>
</dbReference>
<keyword evidence="6" id="KW-0408">Iron</keyword>